<accession>A0A3D8K3C1</accession>
<evidence type="ECO:0000256" key="1">
    <source>
        <dbReference type="SAM" id="Phobius"/>
    </source>
</evidence>
<sequence length="70" mass="7997">MNWILDRIALVLTAIACALGAWAFYRYTGQWSGPIIMTIVIVGLFAENHRLRKLLAANGIESRPRRRRNT</sequence>
<keyword evidence="1" id="KW-0472">Membrane</keyword>
<gene>
    <name evidence="2" type="ORF">DWV00_04720</name>
</gene>
<dbReference type="EMBL" id="QRGA01000003">
    <property type="protein sequence ID" value="RDU99729.1"/>
    <property type="molecule type" value="Genomic_DNA"/>
</dbReference>
<keyword evidence="1" id="KW-0812">Transmembrane</keyword>
<keyword evidence="3" id="KW-1185">Reference proteome</keyword>
<feature type="transmembrane region" description="Helical" evidence="1">
    <location>
        <begin position="31"/>
        <end position="46"/>
    </location>
</feature>
<organism evidence="2 3">
    <name type="scientific">Trinickia dinghuensis</name>
    <dbReference type="NCBI Taxonomy" id="2291023"/>
    <lineage>
        <taxon>Bacteria</taxon>
        <taxon>Pseudomonadati</taxon>
        <taxon>Pseudomonadota</taxon>
        <taxon>Betaproteobacteria</taxon>
        <taxon>Burkholderiales</taxon>
        <taxon>Burkholderiaceae</taxon>
        <taxon>Trinickia</taxon>
    </lineage>
</organism>
<feature type="transmembrane region" description="Helical" evidence="1">
    <location>
        <begin position="7"/>
        <end position="25"/>
    </location>
</feature>
<evidence type="ECO:0000313" key="3">
    <source>
        <dbReference type="Proteomes" id="UP000256838"/>
    </source>
</evidence>
<protein>
    <submittedName>
        <fullName evidence="2">Uncharacterized protein</fullName>
    </submittedName>
</protein>
<keyword evidence="1" id="KW-1133">Transmembrane helix</keyword>
<dbReference type="OrthoDB" id="9132944at2"/>
<proteinExistence type="predicted"/>
<dbReference type="Proteomes" id="UP000256838">
    <property type="component" value="Unassembled WGS sequence"/>
</dbReference>
<evidence type="ECO:0000313" key="2">
    <source>
        <dbReference type="EMBL" id="RDU99729.1"/>
    </source>
</evidence>
<reference evidence="2 3" key="1">
    <citation type="submission" date="2018-08" db="EMBL/GenBank/DDBJ databases">
        <title>Paraburkholderia sp. DHOM06 isolated from forest soil.</title>
        <authorList>
            <person name="Gao Z.-H."/>
            <person name="Qiu L.-H."/>
        </authorList>
    </citation>
    <scope>NUCLEOTIDE SEQUENCE [LARGE SCALE GENOMIC DNA]</scope>
    <source>
        <strain evidence="2 3">DHOM06</strain>
    </source>
</reference>
<comment type="caution">
    <text evidence="2">The sequence shown here is derived from an EMBL/GenBank/DDBJ whole genome shotgun (WGS) entry which is preliminary data.</text>
</comment>
<dbReference type="AlphaFoldDB" id="A0A3D8K3C1"/>
<dbReference type="RefSeq" id="WP_115532398.1">
    <property type="nucleotide sequence ID" value="NZ_QRGA01000003.1"/>
</dbReference>
<name>A0A3D8K3C1_9BURK</name>